<reference evidence="1 2" key="1">
    <citation type="submission" date="2015-07" db="EMBL/GenBank/DDBJ databases">
        <title>Comparative genomics of the Sigatoka disease complex on banana suggests a link between parallel evolutionary changes in Pseudocercospora fijiensis and Pseudocercospora eumusae and increased virulence on the banana host.</title>
        <authorList>
            <person name="Chang T.-C."/>
            <person name="Salvucci A."/>
            <person name="Crous P.W."/>
            <person name="Stergiopoulos I."/>
        </authorList>
    </citation>
    <scope>NUCLEOTIDE SEQUENCE [LARGE SCALE GENOMIC DNA]</scope>
    <source>
        <strain evidence="1 2">CBS 116634</strain>
    </source>
</reference>
<dbReference type="PANTHER" id="PTHR43591">
    <property type="entry name" value="METHYLTRANSFERASE"/>
    <property type="match status" value="1"/>
</dbReference>
<keyword evidence="2" id="KW-1185">Reference proteome</keyword>
<dbReference type="OrthoDB" id="10017101at2759"/>
<evidence type="ECO:0000313" key="1">
    <source>
        <dbReference type="EMBL" id="KXT11762.1"/>
    </source>
</evidence>
<dbReference type="STRING" id="113226.A0A139IB30"/>
<dbReference type="GO" id="GO:0008168">
    <property type="term" value="F:methyltransferase activity"/>
    <property type="evidence" value="ECO:0007669"/>
    <property type="project" value="TreeGrafter"/>
</dbReference>
<dbReference type="AlphaFoldDB" id="A0A139IB30"/>
<sequence>MSTTDGTSTYLSHEPTYHNNKDAAYVLPNDAQEHVRLEEQARHLSAIMGNQIIHAPIKTDIKDARMLDVGCGTGIVTDHLGNRFPHAEVYGLDLSAVPQLRPRPPNVTFLQGNIVADKPSRWLSPGSTSPLQDSQDSSLFDLIFSRLLVCGLTDWPGYINKSFQLLKPGGYLEIHDIDWIWFNSTGEIISDSWKWLTACRTVGEAQGMDIAHCASRAKSRMEKAGFTDVVVKEYRWPIGGAWEKDQVWKDFGEKSETLSTLNEIFHALIRSKGVAIVTVTKQRNPVEEIVLNTFKTTGRRGSSGNLREFAEDQDLQNLAEQAQFEPGKIHVSEKQVVIEGGELEGLKGRVEKILDGILSQTGDGHSWERTFDQTWSAEVERGGGKLIIEAYVLVAIK</sequence>
<dbReference type="PANTHER" id="PTHR43591:SF10">
    <property type="entry name" value="ABC TRANSMEMBRANE TYPE-1 DOMAIN-CONTAINING PROTEIN-RELATED"/>
    <property type="match status" value="1"/>
</dbReference>
<proteinExistence type="predicted"/>
<evidence type="ECO:0000313" key="2">
    <source>
        <dbReference type="Proteomes" id="UP000073492"/>
    </source>
</evidence>
<protein>
    <recommendedName>
        <fullName evidence="3">Methyltransferase domain-containing protein</fullName>
    </recommendedName>
</protein>
<dbReference type="Proteomes" id="UP000073492">
    <property type="component" value="Unassembled WGS sequence"/>
</dbReference>
<dbReference type="SUPFAM" id="SSF53335">
    <property type="entry name" value="S-adenosyl-L-methionine-dependent methyltransferases"/>
    <property type="match status" value="1"/>
</dbReference>
<name>A0A139IB30_9PEZI</name>
<gene>
    <name evidence="1" type="ORF">AC579_1646</name>
</gene>
<dbReference type="Pfam" id="PF13489">
    <property type="entry name" value="Methyltransf_23"/>
    <property type="match status" value="1"/>
</dbReference>
<accession>A0A139IB30</accession>
<comment type="caution">
    <text evidence="1">The sequence shown here is derived from an EMBL/GenBank/DDBJ whole genome shotgun (WGS) entry which is preliminary data.</text>
</comment>
<dbReference type="CDD" id="cd02440">
    <property type="entry name" value="AdoMet_MTases"/>
    <property type="match status" value="1"/>
</dbReference>
<dbReference type="Gene3D" id="3.40.50.150">
    <property type="entry name" value="Vaccinia Virus protein VP39"/>
    <property type="match status" value="1"/>
</dbReference>
<organism evidence="1 2">
    <name type="scientific">Pseudocercospora musae</name>
    <dbReference type="NCBI Taxonomy" id="113226"/>
    <lineage>
        <taxon>Eukaryota</taxon>
        <taxon>Fungi</taxon>
        <taxon>Dikarya</taxon>
        <taxon>Ascomycota</taxon>
        <taxon>Pezizomycotina</taxon>
        <taxon>Dothideomycetes</taxon>
        <taxon>Dothideomycetidae</taxon>
        <taxon>Mycosphaerellales</taxon>
        <taxon>Mycosphaerellaceae</taxon>
        <taxon>Pseudocercospora</taxon>
    </lineage>
</organism>
<dbReference type="InterPro" id="IPR029063">
    <property type="entry name" value="SAM-dependent_MTases_sf"/>
</dbReference>
<dbReference type="EMBL" id="LFZO01000183">
    <property type="protein sequence ID" value="KXT11762.1"/>
    <property type="molecule type" value="Genomic_DNA"/>
</dbReference>
<evidence type="ECO:0008006" key="3">
    <source>
        <dbReference type="Google" id="ProtNLM"/>
    </source>
</evidence>